<organism evidence="1 2">
    <name type="scientific">Panagrolaimus sp. ES5</name>
    <dbReference type="NCBI Taxonomy" id="591445"/>
    <lineage>
        <taxon>Eukaryota</taxon>
        <taxon>Metazoa</taxon>
        <taxon>Ecdysozoa</taxon>
        <taxon>Nematoda</taxon>
        <taxon>Chromadorea</taxon>
        <taxon>Rhabditida</taxon>
        <taxon>Tylenchina</taxon>
        <taxon>Panagrolaimomorpha</taxon>
        <taxon>Panagrolaimoidea</taxon>
        <taxon>Panagrolaimidae</taxon>
        <taxon>Panagrolaimus</taxon>
    </lineage>
</organism>
<evidence type="ECO:0000313" key="2">
    <source>
        <dbReference type="WBParaSite" id="ES5_v2.g7198.t1"/>
    </source>
</evidence>
<sequence length="253" mass="28034">MKGAMAFDDFTGFWISHSVPRLIDLNKNQYKYPDSGLKYGQTFFCGTYSVTALAEIGKHLEFAQPSFAHSNIPKSFSNLFPALSRALEKKRINGKSGEYTVSQIVETLGGIKLKIFSKNKKYEKDLYSNFLAKEFQTSFFVETWLNGGGTDLASSCDDGNGKVFNLRSVILDNGKYSFPSSKDHSKWAVSSDAAAAKEKNVVCIGDINRQKSQHLRGGGAICITNLNIWNLFRSSIDTIECCGKLAKIAKKCD</sequence>
<dbReference type="Proteomes" id="UP000887579">
    <property type="component" value="Unplaced"/>
</dbReference>
<protein>
    <submittedName>
        <fullName evidence="2">Deoxyribonuclease II</fullName>
    </submittedName>
</protein>
<reference evidence="2" key="1">
    <citation type="submission" date="2022-11" db="UniProtKB">
        <authorList>
            <consortium name="WormBaseParasite"/>
        </authorList>
    </citation>
    <scope>IDENTIFICATION</scope>
</reference>
<name>A0AC34GR19_9BILA</name>
<proteinExistence type="predicted"/>
<evidence type="ECO:0000313" key="1">
    <source>
        <dbReference type="Proteomes" id="UP000887579"/>
    </source>
</evidence>
<accession>A0AC34GR19</accession>
<dbReference type="WBParaSite" id="ES5_v2.g7198.t1">
    <property type="protein sequence ID" value="ES5_v2.g7198.t1"/>
    <property type="gene ID" value="ES5_v2.g7198"/>
</dbReference>